<evidence type="ECO:0000313" key="1">
    <source>
        <dbReference type="EMBL" id="RRT59041.1"/>
    </source>
</evidence>
<dbReference type="AlphaFoldDB" id="A0A426Z503"/>
<gene>
    <name evidence="1" type="ORF">B296_00028909</name>
</gene>
<organism evidence="1 2">
    <name type="scientific">Ensete ventricosum</name>
    <name type="common">Abyssinian banana</name>
    <name type="synonym">Musa ensete</name>
    <dbReference type="NCBI Taxonomy" id="4639"/>
    <lineage>
        <taxon>Eukaryota</taxon>
        <taxon>Viridiplantae</taxon>
        <taxon>Streptophyta</taxon>
        <taxon>Embryophyta</taxon>
        <taxon>Tracheophyta</taxon>
        <taxon>Spermatophyta</taxon>
        <taxon>Magnoliopsida</taxon>
        <taxon>Liliopsida</taxon>
        <taxon>Zingiberales</taxon>
        <taxon>Musaceae</taxon>
        <taxon>Ensete</taxon>
    </lineage>
</organism>
<dbReference type="EMBL" id="AMZH03008394">
    <property type="protein sequence ID" value="RRT59041.1"/>
    <property type="molecule type" value="Genomic_DNA"/>
</dbReference>
<evidence type="ECO:0000313" key="2">
    <source>
        <dbReference type="Proteomes" id="UP000287651"/>
    </source>
</evidence>
<protein>
    <submittedName>
        <fullName evidence="1">Uncharacterized protein</fullName>
    </submittedName>
</protein>
<accession>A0A426Z503</accession>
<name>A0A426Z503_ENSVE</name>
<dbReference type="Proteomes" id="UP000287651">
    <property type="component" value="Unassembled WGS sequence"/>
</dbReference>
<sequence length="94" mass="10203">MFHCPHPPLVQSRGAGPFCSDVRGSTVRAWMAVEGAVGLGMAGRGATLVLRTSWFNYSSWICAKEITAIRVYGCLTNLCQLSIDVIEIGWSEVV</sequence>
<reference evidence="1 2" key="1">
    <citation type="journal article" date="2014" name="Agronomy (Basel)">
        <title>A Draft Genome Sequence for Ensete ventricosum, the Drought-Tolerant Tree Against Hunger.</title>
        <authorList>
            <person name="Harrison J."/>
            <person name="Moore K.A."/>
            <person name="Paszkiewicz K."/>
            <person name="Jones T."/>
            <person name="Grant M."/>
            <person name="Ambacheew D."/>
            <person name="Muzemil S."/>
            <person name="Studholme D.J."/>
        </authorList>
    </citation>
    <scope>NUCLEOTIDE SEQUENCE [LARGE SCALE GENOMIC DNA]</scope>
</reference>
<comment type="caution">
    <text evidence="1">The sequence shown here is derived from an EMBL/GenBank/DDBJ whole genome shotgun (WGS) entry which is preliminary data.</text>
</comment>
<proteinExistence type="predicted"/>